<dbReference type="EMBL" id="AACS02000010">
    <property type="protein sequence ID" value="EAU87470.2"/>
    <property type="molecule type" value="Genomic_DNA"/>
</dbReference>
<dbReference type="Gene3D" id="3.40.50.1440">
    <property type="entry name" value="Tubulin/FtsZ, GTPase domain"/>
    <property type="match status" value="1"/>
</dbReference>
<dbReference type="GeneID" id="6011008"/>
<evidence type="ECO:0000313" key="3">
    <source>
        <dbReference type="EMBL" id="EAU87470.2"/>
    </source>
</evidence>
<dbReference type="GO" id="GO:0007005">
    <property type="term" value="P:mitochondrion organization"/>
    <property type="evidence" value="ECO:0007669"/>
    <property type="project" value="InterPro"/>
</dbReference>
<evidence type="ECO:0000259" key="2">
    <source>
        <dbReference type="Pfam" id="PF14881"/>
    </source>
</evidence>
<dbReference type="GO" id="GO:0005739">
    <property type="term" value="C:mitochondrion"/>
    <property type="evidence" value="ECO:0007669"/>
    <property type="project" value="TreeGrafter"/>
</dbReference>
<dbReference type="Pfam" id="PF14881">
    <property type="entry name" value="Tubulin_3"/>
    <property type="match status" value="1"/>
</dbReference>
<reference evidence="3 4" key="1">
    <citation type="journal article" date="2010" name="Proc. Natl. Acad. Sci. U.S.A.">
        <title>Insights into evolution of multicellular fungi from the assembled chromosomes of the mushroom Coprinopsis cinerea (Coprinus cinereus).</title>
        <authorList>
            <person name="Stajich J.E."/>
            <person name="Wilke S.K."/>
            <person name="Ahren D."/>
            <person name="Au C.H."/>
            <person name="Birren B.W."/>
            <person name="Borodovsky M."/>
            <person name="Burns C."/>
            <person name="Canback B."/>
            <person name="Casselton L.A."/>
            <person name="Cheng C.K."/>
            <person name="Deng J."/>
            <person name="Dietrich F.S."/>
            <person name="Fargo D.C."/>
            <person name="Farman M.L."/>
            <person name="Gathman A.C."/>
            <person name="Goldberg J."/>
            <person name="Guigo R."/>
            <person name="Hoegger P.J."/>
            <person name="Hooker J.B."/>
            <person name="Huggins A."/>
            <person name="James T.Y."/>
            <person name="Kamada T."/>
            <person name="Kilaru S."/>
            <person name="Kodira C."/>
            <person name="Kues U."/>
            <person name="Kupfer D."/>
            <person name="Kwan H.S."/>
            <person name="Lomsadze A."/>
            <person name="Li W."/>
            <person name="Lilly W.W."/>
            <person name="Ma L.J."/>
            <person name="Mackey A.J."/>
            <person name="Manning G."/>
            <person name="Martin F."/>
            <person name="Muraguchi H."/>
            <person name="Natvig D.O."/>
            <person name="Palmerini H."/>
            <person name="Ramesh M.A."/>
            <person name="Rehmeyer C.J."/>
            <person name="Roe B.A."/>
            <person name="Shenoy N."/>
            <person name="Stanke M."/>
            <person name="Ter-Hovhannisyan V."/>
            <person name="Tunlid A."/>
            <person name="Velagapudi R."/>
            <person name="Vision T.J."/>
            <person name="Zeng Q."/>
            <person name="Zolan M.E."/>
            <person name="Pukkila P.J."/>
        </authorList>
    </citation>
    <scope>NUCLEOTIDE SEQUENCE [LARGE SCALE GENOMIC DNA]</scope>
    <source>
        <strain evidence="4">Okayama-7 / 130 / ATCC MYA-4618 / FGSC 9003</strain>
    </source>
</reference>
<dbReference type="AlphaFoldDB" id="A8NKM5"/>
<evidence type="ECO:0000313" key="4">
    <source>
        <dbReference type="Proteomes" id="UP000001861"/>
    </source>
</evidence>
<dbReference type="OMA" id="FVGSHIW"/>
<dbReference type="InParanoid" id="A8NKM5"/>
<keyword evidence="4" id="KW-1185">Reference proteome</keyword>
<comment type="caution">
    <text evidence="3">The sequence shown here is derived from an EMBL/GenBank/DDBJ whole genome shotgun (WGS) entry which is preliminary data.</text>
</comment>
<dbReference type="PANTHER" id="PTHR13391:SF0">
    <property type="entry name" value="PROTEIN MISATO HOMOLOG 1"/>
    <property type="match status" value="1"/>
</dbReference>
<protein>
    <recommendedName>
        <fullName evidence="2">DML1/Misato tubulin domain-containing protein</fullName>
    </recommendedName>
</protein>
<sequence length="441" mass="49452">MIHPGNFGTAKRTNTLGGLNEEPIEHGLWNGNVQEIRQSPMVPSAYQRHLLDSEADGPDTSLTFDKDDVRFWSDYSRVYYTPGTMQEIPEPPDRERNWAVGVDLFRRYNEESDLMEGSVRLSLEECDTLQGLQLMSDCDSFGNFTSEFLTAFKDDYGKTTALVFAMMSGSAMENGPDTSNPQGIKAAMSDALSLRAYHDLASLTIPIQPPPRWGTEAFSDVQNANNVKTNIYYSSAILATHIETSTLPLRLGHETLPSFTSRLNWQAPNPFGELLGNFPLSSVSDQRLRNFANFTWPMSRMEADRYSRVDVTRGLTDNDLRIYDAQHSNLTALQSVVRFHGLPYPLPTSFPSSLWLENAISPRPSPQSLPTVKGISSLTTRTTLAPFFKQYAAFVDDCLRRKNATALGMGLDLDELREVGNDLWSIHDNYSENDDLSQESM</sequence>
<feature type="region of interest" description="Disordered" evidence="1">
    <location>
        <begin position="1"/>
        <end position="21"/>
    </location>
</feature>
<accession>A8NKM5</accession>
<dbReference type="STRING" id="240176.A8NKM5"/>
<dbReference type="KEGG" id="cci:CC1G_02229"/>
<evidence type="ECO:0000256" key="1">
    <source>
        <dbReference type="SAM" id="MobiDB-lite"/>
    </source>
</evidence>
<dbReference type="SUPFAM" id="SSF52490">
    <property type="entry name" value="Tubulin nucleotide-binding domain-like"/>
    <property type="match status" value="1"/>
</dbReference>
<dbReference type="InterPro" id="IPR029209">
    <property type="entry name" value="DML1/Misato_tubulin"/>
</dbReference>
<organism evidence="3 4">
    <name type="scientific">Coprinopsis cinerea (strain Okayama-7 / 130 / ATCC MYA-4618 / FGSC 9003)</name>
    <name type="common">Inky cap fungus</name>
    <name type="synonym">Hormographiella aspergillata</name>
    <dbReference type="NCBI Taxonomy" id="240176"/>
    <lineage>
        <taxon>Eukaryota</taxon>
        <taxon>Fungi</taxon>
        <taxon>Dikarya</taxon>
        <taxon>Basidiomycota</taxon>
        <taxon>Agaricomycotina</taxon>
        <taxon>Agaricomycetes</taxon>
        <taxon>Agaricomycetidae</taxon>
        <taxon>Agaricales</taxon>
        <taxon>Agaricineae</taxon>
        <taxon>Psathyrellaceae</taxon>
        <taxon>Coprinopsis</taxon>
    </lineage>
</organism>
<dbReference type="RefSeq" id="XP_001834493.2">
    <property type="nucleotide sequence ID" value="XM_001834441.2"/>
</dbReference>
<dbReference type="OrthoDB" id="271881at2759"/>
<dbReference type="Proteomes" id="UP000001861">
    <property type="component" value="Unassembled WGS sequence"/>
</dbReference>
<dbReference type="FunCoup" id="A8NKM5">
    <property type="interactions" value="198"/>
</dbReference>
<dbReference type="VEuPathDB" id="FungiDB:CC1G_02229"/>
<dbReference type="HOGENOM" id="CLU_022511_2_0_1"/>
<dbReference type="InterPro" id="IPR049942">
    <property type="entry name" value="DML1/Misato"/>
</dbReference>
<dbReference type="InterPro" id="IPR036525">
    <property type="entry name" value="Tubulin/FtsZ_GTPase_sf"/>
</dbReference>
<proteinExistence type="predicted"/>
<dbReference type="eggNOG" id="KOG2530">
    <property type="taxonomic scope" value="Eukaryota"/>
</dbReference>
<name>A8NKM5_COPC7</name>
<gene>
    <name evidence="3" type="ORF">CC1G_02229</name>
</gene>
<dbReference type="PANTHER" id="PTHR13391">
    <property type="entry name" value="MITOCHONDRIAL DISTRIBUTION REGULATOR MISATO"/>
    <property type="match status" value="1"/>
</dbReference>
<feature type="domain" description="DML1/Misato tubulin" evidence="2">
    <location>
        <begin position="66"/>
        <end position="251"/>
    </location>
</feature>